<accession>A0A0D2ERI5</accession>
<reference evidence="1 2" key="1">
    <citation type="submission" date="2015-01" db="EMBL/GenBank/DDBJ databases">
        <title>The Genome Sequence of Fonsecaea pedrosoi CBS 271.37.</title>
        <authorList>
            <consortium name="The Broad Institute Genomics Platform"/>
            <person name="Cuomo C."/>
            <person name="de Hoog S."/>
            <person name="Gorbushina A."/>
            <person name="Stielow B."/>
            <person name="Teixiera M."/>
            <person name="Abouelleil A."/>
            <person name="Chapman S.B."/>
            <person name="Priest M."/>
            <person name="Young S.K."/>
            <person name="Wortman J."/>
            <person name="Nusbaum C."/>
            <person name="Birren B."/>
        </authorList>
    </citation>
    <scope>NUCLEOTIDE SEQUENCE [LARGE SCALE GENOMIC DNA]</scope>
    <source>
        <strain evidence="1 2">CBS 271.37</strain>
    </source>
</reference>
<keyword evidence="2" id="KW-1185">Reference proteome</keyword>
<dbReference type="Proteomes" id="UP000053029">
    <property type="component" value="Unassembled WGS sequence"/>
</dbReference>
<evidence type="ECO:0000313" key="2">
    <source>
        <dbReference type="Proteomes" id="UP000053029"/>
    </source>
</evidence>
<dbReference type="GeneID" id="25308801"/>
<protein>
    <submittedName>
        <fullName evidence="1">Uncharacterized protein</fullName>
    </submittedName>
</protein>
<dbReference type="EMBL" id="KN846974">
    <property type="protein sequence ID" value="KIW76867.1"/>
    <property type="molecule type" value="Genomic_DNA"/>
</dbReference>
<gene>
    <name evidence="1" type="ORF">Z517_09311</name>
</gene>
<dbReference type="AlphaFoldDB" id="A0A0D2ERI5"/>
<organism evidence="1 2">
    <name type="scientific">Fonsecaea pedrosoi CBS 271.37</name>
    <dbReference type="NCBI Taxonomy" id="1442368"/>
    <lineage>
        <taxon>Eukaryota</taxon>
        <taxon>Fungi</taxon>
        <taxon>Dikarya</taxon>
        <taxon>Ascomycota</taxon>
        <taxon>Pezizomycotina</taxon>
        <taxon>Eurotiomycetes</taxon>
        <taxon>Chaetothyriomycetidae</taxon>
        <taxon>Chaetothyriales</taxon>
        <taxon>Herpotrichiellaceae</taxon>
        <taxon>Fonsecaea</taxon>
    </lineage>
</organism>
<dbReference type="VEuPathDB" id="FungiDB:Z517_09311"/>
<dbReference type="HOGENOM" id="CLU_1107173_0_0_1"/>
<evidence type="ECO:0000313" key="1">
    <source>
        <dbReference type="EMBL" id="KIW76867.1"/>
    </source>
</evidence>
<dbReference type="OrthoDB" id="10565210at2759"/>
<sequence length="251" mass="28288">MGYVRAGMVVKDGLLPSRVLKIGDKLGPMYGLKFTARELLPYDITVTSVVPEDEMPSIIDEVTGKEFKPNMLISTKNLARGLGGEIREMAAVTNMFDSIEAFRTKGMHQPRKAVVVSFEDQKRVGPRLPKGDVVVRGKRSTFTDTSKKVRTVRVTYGIIRVLQLRHITTIKHYPSTNCTSVVRDAIIMDNYVVLISCPVYNRTVIGWDCPYPKPPSTEKMVRYSMLVLAVFAEVYMYNTLNFVPLGIKFIM</sequence>
<proteinExistence type="predicted"/>
<dbReference type="RefSeq" id="XP_013280675.1">
    <property type="nucleotide sequence ID" value="XM_013425221.1"/>
</dbReference>
<name>A0A0D2ERI5_9EURO</name>